<organism evidence="1 2">
    <name type="scientific">Streptomyces tsukubensis (strain DSM 42081 / NBRC 108919 / NRRL 18488 / 9993)</name>
    <dbReference type="NCBI Taxonomy" id="1114943"/>
    <lineage>
        <taxon>Bacteria</taxon>
        <taxon>Bacillati</taxon>
        <taxon>Actinomycetota</taxon>
        <taxon>Actinomycetes</taxon>
        <taxon>Kitasatosporales</taxon>
        <taxon>Streptomycetaceae</taxon>
        <taxon>Streptomyces</taxon>
    </lineage>
</organism>
<protein>
    <submittedName>
        <fullName evidence="1">Nuclear transport factor 2 family protein</fullName>
    </submittedName>
</protein>
<evidence type="ECO:0000313" key="2">
    <source>
        <dbReference type="Proteomes" id="UP000005940"/>
    </source>
</evidence>
<dbReference type="RefSeq" id="WP_006346278.1">
    <property type="nucleotide sequence ID" value="NZ_CP029159.1"/>
</dbReference>
<dbReference type="Pfam" id="PF12680">
    <property type="entry name" value="SnoaL_2"/>
    <property type="match status" value="1"/>
</dbReference>
<dbReference type="EMBL" id="CP029159">
    <property type="protein sequence ID" value="QKM67218.1"/>
    <property type="molecule type" value="Genomic_DNA"/>
</dbReference>
<evidence type="ECO:0000313" key="1">
    <source>
        <dbReference type="EMBL" id="QKM67218.1"/>
    </source>
</evidence>
<keyword evidence="2" id="KW-1185">Reference proteome</keyword>
<dbReference type="Gene3D" id="3.10.450.50">
    <property type="match status" value="1"/>
</dbReference>
<gene>
    <name evidence="1" type="ORF">STSU_008580</name>
</gene>
<accession>I2N762</accession>
<dbReference type="InterPro" id="IPR037401">
    <property type="entry name" value="SnoaL-like"/>
</dbReference>
<dbReference type="Proteomes" id="UP000005940">
    <property type="component" value="Chromosome"/>
</dbReference>
<reference evidence="1 2" key="1">
    <citation type="journal article" date="2012" name="J. Bacteriol.">
        <title>Draft genome of Streptomyces tsukubaensis NRRL 18488, the producer of the clinically important immunosuppressant tacrolimus (FK506).</title>
        <authorList>
            <person name="Barreiro C."/>
            <person name="Prieto C."/>
            <person name="Sola-Landa A."/>
            <person name="Solera E."/>
            <person name="Martinez-Castro M."/>
            <person name="Perez-Redondo R."/>
            <person name="Garcia-Estrada C."/>
            <person name="Aparicio J.F."/>
            <person name="Fernandez-Martinez L.T."/>
            <person name="Santos-Aberturas J."/>
            <person name="Salehi-Najafabadi Z."/>
            <person name="Rodriguez-Garcia A."/>
            <person name="Tauch A."/>
            <person name="Martin J.F."/>
        </authorList>
    </citation>
    <scope>NUCLEOTIDE SEQUENCE [LARGE SCALE GENOMIC DNA]</scope>
    <source>
        <strain evidence="2">DSM 42081 / NBRC 108919 / NRRL 18488 / 9993</strain>
    </source>
</reference>
<sequence>MTDTDTDTVTAATRAVVEEFLVRLAAGSPERIAELYAAEVDWYIAPNPAVPWIRPRSTRADIAGHWRELAAGQENDPAGTRIDVVVVTGPDAVVTGTLAGTVRATGIRFTSPFALHFTVADGLIVRFRVIEDSLAVAAACAPGPAADH</sequence>
<proteinExistence type="predicted"/>
<dbReference type="AlphaFoldDB" id="I2N762"/>
<name>I2N762_STRT9</name>
<dbReference type="InterPro" id="IPR032710">
    <property type="entry name" value="NTF2-like_dom_sf"/>
</dbReference>
<dbReference type="SUPFAM" id="SSF54427">
    <property type="entry name" value="NTF2-like"/>
    <property type="match status" value="1"/>
</dbReference>